<dbReference type="PROSITE" id="PS50089">
    <property type="entry name" value="ZF_RING_2"/>
    <property type="match status" value="1"/>
</dbReference>
<evidence type="ECO:0000256" key="1">
    <source>
        <dbReference type="ARBA" id="ARBA00022771"/>
    </source>
</evidence>
<comment type="caution">
    <text evidence="5">The sequence shown here is derived from an EMBL/GenBank/DDBJ whole genome shotgun (WGS) entry which is preliminary data.</text>
</comment>
<dbReference type="Proteomes" id="UP000593567">
    <property type="component" value="Unassembled WGS sequence"/>
</dbReference>
<evidence type="ECO:0000256" key="2">
    <source>
        <dbReference type="ARBA" id="ARBA00022833"/>
    </source>
</evidence>
<evidence type="ECO:0000256" key="3">
    <source>
        <dbReference type="PROSITE-ProRule" id="PRU00175"/>
    </source>
</evidence>
<name>A0A7J7JAY9_BUGNE</name>
<proteinExistence type="predicted"/>
<accession>A0A7J7JAY9</accession>
<dbReference type="PANTHER" id="PTHR14991:SF0">
    <property type="entry name" value="RING FINGER PROTEIN 32"/>
    <property type="match status" value="1"/>
</dbReference>
<protein>
    <submittedName>
        <fullName evidence="5">RNF32</fullName>
    </submittedName>
</protein>
<feature type="domain" description="RING-type" evidence="4">
    <location>
        <begin position="57"/>
        <end position="108"/>
    </location>
</feature>
<sequence>MVSCMDLNVNHFLYEVSRNLEQSRLVFEQFNTRSRIISPDEWLVIKRKALRRDNFDCPICLTSVRDDQRSVTLTSCSHIFHDTCLLTFESLAVSSQEQGAHNFCPVCRSSYQKDLLEDFDCRLSSTSETPSYYS</sequence>
<dbReference type="Pfam" id="PF17123">
    <property type="entry name" value="zf-RING_11"/>
    <property type="match status" value="1"/>
</dbReference>
<dbReference type="OrthoDB" id="8062037at2759"/>
<dbReference type="EMBL" id="VXIV02002717">
    <property type="protein sequence ID" value="KAF6023422.1"/>
    <property type="molecule type" value="Genomic_DNA"/>
</dbReference>
<dbReference type="InterPro" id="IPR042862">
    <property type="entry name" value="RNF32"/>
</dbReference>
<dbReference type="GO" id="GO:0008270">
    <property type="term" value="F:zinc ion binding"/>
    <property type="evidence" value="ECO:0007669"/>
    <property type="project" value="UniProtKB-KW"/>
</dbReference>
<keyword evidence="1 3" id="KW-0863">Zinc-finger</keyword>
<dbReference type="SUPFAM" id="SSF57850">
    <property type="entry name" value="RING/U-box"/>
    <property type="match status" value="1"/>
</dbReference>
<keyword evidence="1 3" id="KW-0479">Metal-binding</keyword>
<dbReference type="Gene3D" id="3.30.40.10">
    <property type="entry name" value="Zinc/RING finger domain, C3HC4 (zinc finger)"/>
    <property type="match status" value="1"/>
</dbReference>
<evidence type="ECO:0000313" key="6">
    <source>
        <dbReference type="Proteomes" id="UP000593567"/>
    </source>
</evidence>
<evidence type="ECO:0000259" key="4">
    <source>
        <dbReference type="PROSITE" id="PS50089"/>
    </source>
</evidence>
<reference evidence="5" key="1">
    <citation type="submission" date="2020-06" db="EMBL/GenBank/DDBJ databases">
        <title>Draft genome of Bugula neritina, a colonial animal packing powerful symbionts and potential medicines.</title>
        <authorList>
            <person name="Rayko M."/>
        </authorList>
    </citation>
    <scope>NUCLEOTIDE SEQUENCE [LARGE SCALE GENOMIC DNA]</scope>
    <source>
        <strain evidence="5">Kwan_BN1</strain>
    </source>
</reference>
<dbReference type="InterPro" id="IPR013083">
    <property type="entry name" value="Znf_RING/FYVE/PHD"/>
</dbReference>
<dbReference type="SMART" id="SM00184">
    <property type="entry name" value="RING"/>
    <property type="match status" value="1"/>
</dbReference>
<dbReference type="PANTHER" id="PTHR14991">
    <property type="entry name" value="RING FINGER PROTEIN 32"/>
    <property type="match status" value="1"/>
</dbReference>
<keyword evidence="2" id="KW-0862">Zinc</keyword>
<keyword evidence="6" id="KW-1185">Reference proteome</keyword>
<organism evidence="5 6">
    <name type="scientific">Bugula neritina</name>
    <name type="common">Brown bryozoan</name>
    <name type="synonym">Sertularia neritina</name>
    <dbReference type="NCBI Taxonomy" id="10212"/>
    <lineage>
        <taxon>Eukaryota</taxon>
        <taxon>Metazoa</taxon>
        <taxon>Spiralia</taxon>
        <taxon>Lophotrochozoa</taxon>
        <taxon>Bryozoa</taxon>
        <taxon>Gymnolaemata</taxon>
        <taxon>Cheilostomatida</taxon>
        <taxon>Flustrina</taxon>
        <taxon>Buguloidea</taxon>
        <taxon>Bugulidae</taxon>
        <taxon>Bugula</taxon>
    </lineage>
</organism>
<dbReference type="AlphaFoldDB" id="A0A7J7JAY9"/>
<evidence type="ECO:0000313" key="5">
    <source>
        <dbReference type="EMBL" id="KAF6023422.1"/>
    </source>
</evidence>
<dbReference type="InterPro" id="IPR001841">
    <property type="entry name" value="Znf_RING"/>
</dbReference>
<gene>
    <name evidence="5" type="ORF">EB796_018272</name>
</gene>